<reference evidence="1" key="1">
    <citation type="submission" date="2020-10" db="EMBL/GenBank/DDBJ databases">
        <authorList>
            <person name="Gilroy R."/>
        </authorList>
    </citation>
    <scope>NUCLEOTIDE SEQUENCE</scope>
    <source>
        <strain evidence="1">ChiBcec7-5410</strain>
    </source>
</reference>
<name>A0A9D1H4D7_9FIRM</name>
<accession>A0A9D1H4D7</accession>
<comment type="caution">
    <text evidence="1">The sequence shown here is derived from an EMBL/GenBank/DDBJ whole genome shotgun (WGS) entry which is preliminary data.</text>
</comment>
<reference evidence="1" key="2">
    <citation type="journal article" date="2021" name="PeerJ">
        <title>Extensive microbial diversity within the chicken gut microbiome revealed by metagenomics and culture.</title>
        <authorList>
            <person name="Gilroy R."/>
            <person name="Ravi A."/>
            <person name="Getino M."/>
            <person name="Pursley I."/>
            <person name="Horton D.L."/>
            <person name="Alikhan N.F."/>
            <person name="Baker D."/>
            <person name="Gharbi K."/>
            <person name="Hall N."/>
            <person name="Watson M."/>
            <person name="Adriaenssens E.M."/>
            <person name="Foster-Nyarko E."/>
            <person name="Jarju S."/>
            <person name="Secka A."/>
            <person name="Antonio M."/>
            <person name="Oren A."/>
            <person name="Chaudhuri R.R."/>
            <person name="La Ragione R."/>
            <person name="Hildebrand F."/>
            <person name="Pallen M.J."/>
        </authorList>
    </citation>
    <scope>NUCLEOTIDE SEQUENCE</scope>
    <source>
        <strain evidence="1">ChiBcec7-5410</strain>
    </source>
</reference>
<proteinExistence type="predicted"/>
<protein>
    <submittedName>
        <fullName evidence="1">Uncharacterized protein</fullName>
    </submittedName>
</protein>
<sequence length="156" mass="17261">MAGRWQFKWTPEGKAFAQALDEIASKKIKVGFLEGETEQDGTSIADIAAWNELGTEDGRIPSRPFMRQSVENHRPEINRHMLAEGNKLAAGASAKEVLSGIGDFFVRNLQKEIRNGDFVPNAPSTVAAKGSDRPLIDTGRMRQSVHFQIDEKDGDH</sequence>
<organism evidence="1 2">
    <name type="scientific">Candidatus Faecivivens stercoripullorum</name>
    <dbReference type="NCBI Taxonomy" id="2840805"/>
    <lineage>
        <taxon>Bacteria</taxon>
        <taxon>Bacillati</taxon>
        <taxon>Bacillota</taxon>
        <taxon>Clostridia</taxon>
        <taxon>Eubacteriales</taxon>
        <taxon>Oscillospiraceae</taxon>
        <taxon>Oscillospiraceae incertae sedis</taxon>
        <taxon>Candidatus Faecivivens</taxon>
    </lineage>
</organism>
<dbReference type="AlphaFoldDB" id="A0A9D1H4D7"/>
<evidence type="ECO:0000313" key="2">
    <source>
        <dbReference type="Proteomes" id="UP000824160"/>
    </source>
</evidence>
<gene>
    <name evidence="1" type="ORF">IAC43_01050</name>
</gene>
<dbReference type="Proteomes" id="UP000824160">
    <property type="component" value="Unassembled WGS sequence"/>
</dbReference>
<evidence type="ECO:0000313" key="1">
    <source>
        <dbReference type="EMBL" id="HIT93752.1"/>
    </source>
</evidence>
<dbReference type="EMBL" id="DVLW01000030">
    <property type="protein sequence ID" value="HIT93752.1"/>
    <property type="molecule type" value="Genomic_DNA"/>
</dbReference>